<evidence type="ECO:0000313" key="2">
    <source>
        <dbReference type="EMBL" id="CAH0473125.1"/>
    </source>
</evidence>
<protein>
    <submittedName>
        <fullName evidence="2">Uncharacterized protein</fullName>
    </submittedName>
</protein>
<proteinExistence type="predicted"/>
<dbReference type="Proteomes" id="UP001160483">
    <property type="component" value="Unassembled WGS sequence"/>
</dbReference>
<evidence type="ECO:0000313" key="5">
    <source>
        <dbReference type="Proteomes" id="UP001160483"/>
    </source>
</evidence>
<feature type="compositionally biased region" description="Pro residues" evidence="1">
    <location>
        <begin position="107"/>
        <end position="118"/>
    </location>
</feature>
<accession>A0AAU9KJN5</accession>
<keyword evidence="4" id="KW-1185">Reference proteome</keyword>
<evidence type="ECO:0000313" key="3">
    <source>
        <dbReference type="EMBL" id="CAH0518214.1"/>
    </source>
</evidence>
<dbReference type="Proteomes" id="UP001158986">
    <property type="component" value="Unassembled WGS sequence"/>
</dbReference>
<sequence length="133" mass="15006">MTQVTTPSQDVPRGTVDDTGHQSASEEVDDPLSSHLSEIERRLTLLERDAFGSVTSHLSSLDGLVNRHRRFLERYCSETSDRLTAIERSQTELRCQIDLLVRLQRPYAPPVPYYPPPSARDMGTTPRSTPRQG</sequence>
<name>A0AAU9KJN5_9STRA</name>
<dbReference type="EMBL" id="CAKKTJ010000001">
    <property type="protein sequence ID" value="CAH0473125.1"/>
    <property type="molecule type" value="Genomic_DNA"/>
</dbReference>
<reference evidence="2 4" key="1">
    <citation type="submission" date="2021-11" db="EMBL/GenBank/DDBJ databases">
        <authorList>
            <person name="Islam A."/>
            <person name="Islam S."/>
            <person name="Flora M.S."/>
            <person name="Rahman M."/>
            <person name="Ziaur R.M."/>
            <person name="Epstein J.H."/>
            <person name="Hassan M."/>
            <person name="Klassen M."/>
            <person name="Woodard K."/>
            <person name="Webb A."/>
            <person name="Webby R.J."/>
            <person name="El Zowalaty M.E."/>
        </authorList>
    </citation>
    <scope>NUCLEOTIDE SEQUENCE</scope>
    <source>
        <strain evidence="3">Pbs1</strain>
        <strain evidence="2">Pbs3</strain>
    </source>
</reference>
<evidence type="ECO:0000313" key="4">
    <source>
        <dbReference type="Proteomes" id="UP001158986"/>
    </source>
</evidence>
<comment type="caution">
    <text evidence="2">The sequence shown here is derived from an EMBL/GenBank/DDBJ whole genome shotgun (WGS) entry which is preliminary data.</text>
</comment>
<dbReference type="AlphaFoldDB" id="A0AAU9KJN5"/>
<evidence type="ECO:0000256" key="1">
    <source>
        <dbReference type="SAM" id="MobiDB-lite"/>
    </source>
</evidence>
<gene>
    <name evidence="3" type="ORF">PBS001_LOCUS4792</name>
    <name evidence="2" type="ORF">PBS003_LOCUS34</name>
</gene>
<organism evidence="2 5">
    <name type="scientific">Peronospora belbahrii</name>
    <dbReference type="NCBI Taxonomy" id="622444"/>
    <lineage>
        <taxon>Eukaryota</taxon>
        <taxon>Sar</taxon>
        <taxon>Stramenopiles</taxon>
        <taxon>Oomycota</taxon>
        <taxon>Peronosporomycetes</taxon>
        <taxon>Peronosporales</taxon>
        <taxon>Peronosporaceae</taxon>
        <taxon>Peronospora</taxon>
    </lineage>
</organism>
<dbReference type="EMBL" id="CAKLCB010000258">
    <property type="protein sequence ID" value="CAH0518214.1"/>
    <property type="molecule type" value="Genomic_DNA"/>
</dbReference>
<feature type="region of interest" description="Disordered" evidence="1">
    <location>
        <begin position="1"/>
        <end position="35"/>
    </location>
</feature>
<feature type="region of interest" description="Disordered" evidence="1">
    <location>
        <begin position="107"/>
        <end position="133"/>
    </location>
</feature>